<name>W0RS99_9BACT</name>
<dbReference type="EMBL" id="CP007129">
    <property type="protein sequence ID" value="AHG92468.1"/>
    <property type="molecule type" value="Genomic_DNA"/>
</dbReference>
<dbReference type="AlphaFoldDB" id="W0RS99"/>
<dbReference type="GO" id="GO:0000156">
    <property type="term" value="F:phosphorelay response regulator activity"/>
    <property type="evidence" value="ECO:0007669"/>
    <property type="project" value="TreeGrafter"/>
</dbReference>
<evidence type="ECO:0000313" key="11">
    <source>
        <dbReference type="Proteomes" id="UP000019151"/>
    </source>
</evidence>
<comment type="catalytic activity">
    <reaction evidence="1">
        <text>ATP + protein L-histidine = ADP + protein N-phospho-L-histidine.</text>
        <dbReference type="EC" id="2.7.13.3"/>
    </reaction>
</comment>
<protein>
    <recommendedName>
        <fullName evidence="2">histidine kinase</fullName>
        <ecNumber evidence="2">2.7.13.3</ecNumber>
    </recommendedName>
</protein>
<evidence type="ECO:0000313" key="10">
    <source>
        <dbReference type="EMBL" id="AHG92468.1"/>
    </source>
</evidence>
<evidence type="ECO:0000256" key="4">
    <source>
        <dbReference type="ARBA" id="ARBA00022679"/>
    </source>
</evidence>
<dbReference type="InterPro" id="IPR003661">
    <property type="entry name" value="HisK_dim/P_dom"/>
</dbReference>
<dbReference type="InterPro" id="IPR036890">
    <property type="entry name" value="HATPase_C_sf"/>
</dbReference>
<keyword evidence="11" id="KW-1185">Reference proteome</keyword>
<dbReference type="GO" id="GO:0007234">
    <property type="term" value="P:osmosensory signaling via phosphorelay pathway"/>
    <property type="evidence" value="ECO:0007669"/>
    <property type="project" value="TreeGrafter"/>
</dbReference>
<gene>
    <name evidence="10" type="ORF">J421_4933</name>
</gene>
<dbReference type="InterPro" id="IPR003594">
    <property type="entry name" value="HATPase_dom"/>
</dbReference>
<keyword evidence="3" id="KW-0597">Phosphoprotein</keyword>
<keyword evidence="5" id="KW-0547">Nucleotide-binding</keyword>
<dbReference type="PRINTS" id="PR00344">
    <property type="entry name" value="BCTRLSENSOR"/>
</dbReference>
<keyword evidence="10" id="KW-0614">Plasmid</keyword>
<dbReference type="SMART" id="SM00388">
    <property type="entry name" value="HisKA"/>
    <property type="match status" value="1"/>
</dbReference>
<dbReference type="GO" id="GO:0030295">
    <property type="term" value="F:protein kinase activator activity"/>
    <property type="evidence" value="ECO:0007669"/>
    <property type="project" value="TreeGrafter"/>
</dbReference>
<dbReference type="InterPro" id="IPR004358">
    <property type="entry name" value="Sig_transdc_His_kin-like_C"/>
</dbReference>
<dbReference type="CDD" id="cd00082">
    <property type="entry name" value="HisKA"/>
    <property type="match status" value="1"/>
</dbReference>
<sequence length="474" mass="52468">MNTHPDPTEGWEVDRPLPQEFVAHSPRMMGHMMADHMMHGRLVDYTAGERRWINDTISRQVRGAGRLGYFPVVLASYDGVPRLLVYTVMPTSWGDTLVYGAEYPRSSLEALFREVMNERALLPETFARGRRPREVLRLQVSDAHGTPLFDSDPGSGRWTLDDTTRLPKTYGSVLVRAQIRPELAGTLVIGGLPKSRLPFLLGILGLSAALALVALGQIRREGELARMRADFVSSISHELRTPLAQMRVYLETLRLGRFTTEEQRRWSLDNVERETTRLGHLVERVLRFSGVGRRLGGDVSRAPEDVSAETARIVDEFRPLAAARRATVTCDAEPTPTLRLQEGALRHVLLNLLDNAVKYGPTGQTVHVRVRSTGDRVRLEVHDEGPGVPAADRQAIWRPYQRGRTAGHTSGSGIGLAIVHDVVSQHGGRAWVADDDGRAGATFVVELPADRMDAPSAAARVHERQDVPRGVVTG</sequence>
<keyword evidence="8" id="KW-0902">Two-component regulatory system</keyword>
<dbReference type="Gene3D" id="3.30.565.10">
    <property type="entry name" value="Histidine kinase-like ATPase, C-terminal domain"/>
    <property type="match status" value="1"/>
</dbReference>
<keyword evidence="6" id="KW-0418">Kinase</keyword>
<geneLocation type="plasmid" evidence="10 11">
    <name>1</name>
</geneLocation>
<dbReference type="PROSITE" id="PS50109">
    <property type="entry name" value="HIS_KIN"/>
    <property type="match status" value="1"/>
</dbReference>
<reference evidence="10 11" key="1">
    <citation type="journal article" date="2014" name="Genome Announc.">
        <title>Genome Sequence and Methylome of Soil Bacterium Gemmatirosa kalamazoonensis KBS708T, a Member of the Rarely Cultivated Gemmatimonadetes Phylum.</title>
        <authorList>
            <person name="Debruyn J.M."/>
            <person name="Radosevich M."/>
            <person name="Wommack K.E."/>
            <person name="Polson S.W."/>
            <person name="Hauser L.J."/>
            <person name="Fawaz M.N."/>
            <person name="Korlach J."/>
            <person name="Tsai Y.C."/>
        </authorList>
    </citation>
    <scope>NUCLEOTIDE SEQUENCE [LARGE SCALE GENOMIC DNA]</scope>
    <source>
        <strain evidence="10 11">KBS708</strain>
        <plasmid evidence="11">Plasmid 1</plasmid>
    </source>
</reference>
<feature type="domain" description="Histidine kinase" evidence="9">
    <location>
        <begin position="234"/>
        <end position="451"/>
    </location>
</feature>
<dbReference type="PANTHER" id="PTHR42878">
    <property type="entry name" value="TWO-COMPONENT HISTIDINE KINASE"/>
    <property type="match status" value="1"/>
</dbReference>
<dbReference type="KEGG" id="gba:J421_4933"/>
<dbReference type="InterPro" id="IPR050351">
    <property type="entry name" value="BphY/WalK/GraS-like"/>
</dbReference>
<keyword evidence="4" id="KW-0808">Transferase</keyword>
<evidence type="ECO:0000256" key="8">
    <source>
        <dbReference type="ARBA" id="ARBA00023012"/>
    </source>
</evidence>
<dbReference type="SMART" id="SM00387">
    <property type="entry name" value="HATPase_c"/>
    <property type="match status" value="1"/>
</dbReference>
<evidence type="ECO:0000256" key="3">
    <source>
        <dbReference type="ARBA" id="ARBA00022553"/>
    </source>
</evidence>
<dbReference type="Gene3D" id="1.10.287.130">
    <property type="match status" value="1"/>
</dbReference>
<evidence type="ECO:0000256" key="7">
    <source>
        <dbReference type="ARBA" id="ARBA00022840"/>
    </source>
</evidence>
<proteinExistence type="predicted"/>
<accession>W0RS99</accession>
<dbReference type="SUPFAM" id="SSF55874">
    <property type="entry name" value="ATPase domain of HSP90 chaperone/DNA topoisomerase II/histidine kinase"/>
    <property type="match status" value="1"/>
</dbReference>
<evidence type="ECO:0000256" key="5">
    <source>
        <dbReference type="ARBA" id="ARBA00022741"/>
    </source>
</evidence>
<dbReference type="SUPFAM" id="SSF47384">
    <property type="entry name" value="Homodimeric domain of signal transducing histidine kinase"/>
    <property type="match status" value="1"/>
</dbReference>
<dbReference type="Proteomes" id="UP000019151">
    <property type="component" value="Plasmid 1"/>
</dbReference>
<dbReference type="HOGENOM" id="CLU_575893_0_0_0"/>
<evidence type="ECO:0000259" key="9">
    <source>
        <dbReference type="PROSITE" id="PS50109"/>
    </source>
</evidence>
<evidence type="ECO:0000256" key="1">
    <source>
        <dbReference type="ARBA" id="ARBA00000085"/>
    </source>
</evidence>
<dbReference type="GO" id="GO:0005524">
    <property type="term" value="F:ATP binding"/>
    <property type="evidence" value="ECO:0007669"/>
    <property type="project" value="UniProtKB-KW"/>
</dbReference>
<dbReference type="GO" id="GO:0000155">
    <property type="term" value="F:phosphorelay sensor kinase activity"/>
    <property type="evidence" value="ECO:0007669"/>
    <property type="project" value="InterPro"/>
</dbReference>
<dbReference type="Pfam" id="PF02518">
    <property type="entry name" value="HATPase_c"/>
    <property type="match status" value="1"/>
</dbReference>
<dbReference type="InParanoid" id="W0RS99"/>
<keyword evidence="7 10" id="KW-0067">ATP-binding</keyword>
<dbReference type="InterPro" id="IPR005467">
    <property type="entry name" value="His_kinase_dom"/>
</dbReference>
<dbReference type="InterPro" id="IPR036097">
    <property type="entry name" value="HisK_dim/P_sf"/>
</dbReference>
<dbReference type="PANTHER" id="PTHR42878:SF7">
    <property type="entry name" value="SENSOR HISTIDINE KINASE GLRK"/>
    <property type="match status" value="1"/>
</dbReference>
<organism evidence="10 11">
    <name type="scientific">Gemmatirosa kalamazoonensis</name>
    <dbReference type="NCBI Taxonomy" id="861299"/>
    <lineage>
        <taxon>Bacteria</taxon>
        <taxon>Pseudomonadati</taxon>
        <taxon>Gemmatimonadota</taxon>
        <taxon>Gemmatimonadia</taxon>
        <taxon>Gemmatimonadales</taxon>
        <taxon>Gemmatimonadaceae</taxon>
        <taxon>Gemmatirosa</taxon>
    </lineage>
</organism>
<dbReference type="CDD" id="cd00075">
    <property type="entry name" value="HATPase"/>
    <property type="match status" value="1"/>
</dbReference>
<dbReference type="RefSeq" id="WP_025413807.1">
    <property type="nucleotide sequence ID" value="NZ_CP007129.1"/>
</dbReference>
<evidence type="ECO:0000256" key="6">
    <source>
        <dbReference type="ARBA" id="ARBA00022777"/>
    </source>
</evidence>
<dbReference type="EC" id="2.7.13.3" evidence="2"/>
<evidence type="ECO:0000256" key="2">
    <source>
        <dbReference type="ARBA" id="ARBA00012438"/>
    </source>
</evidence>
<dbReference type="Pfam" id="PF00512">
    <property type="entry name" value="HisKA"/>
    <property type="match status" value="1"/>
</dbReference>
<dbReference type="OrthoDB" id="9813151at2"/>